<dbReference type="InterPro" id="IPR006139">
    <property type="entry name" value="D-isomer_2_OHA_DH_cat_dom"/>
</dbReference>
<dbReference type="Proteomes" id="UP000194837">
    <property type="component" value="Unassembled WGS sequence"/>
</dbReference>
<evidence type="ECO:0000259" key="5">
    <source>
        <dbReference type="Pfam" id="PF00389"/>
    </source>
</evidence>
<dbReference type="EMBL" id="MDJW01000008">
    <property type="protein sequence ID" value="OUE20863.1"/>
    <property type="molecule type" value="Genomic_DNA"/>
</dbReference>
<dbReference type="CDD" id="cd12169">
    <property type="entry name" value="PGDH_like_1"/>
    <property type="match status" value="1"/>
</dbReference>
<dbReference type="GO" id="GO:0016616">
    <property type="term" value="F:oxidoreductase activity, acting on the CH-OH group of donors, NAD or NADP as acceptor"/>
    <property type="evidence" value="ECO:0007669"/>
    <property type="project" value="InterPro"/>
</dbReference>
<dbReference type="RefSeq" id="WP_172405891.1">
    <property type="nucleotide sequence ID" value="NZ_MDJW01000008.1"/>
</dbReference>
<comment type="similarity">
    <text evidence="1 4">Belongs to the D-isomer specific 2-hydroxyacid dehydrogenase family.</text>
</comment>
<evidence type="ECO:0000313" key="7">
    <source>
        <dbReference type="EMBL" id="OUE20863.1"/>
    </source>
</evidence>
<dbReference type="PROSITE" id="PS00671">
    <property type="entry name" value="D_2_HYDROXYACID_DH_3"/>
    <property type="match status" value="1"/>
</dbReference>
<dbReference type="FunFam" id="3.40.50.720:FF:000203">
    <property type="entry name" value="D-3-phosphoglycerate dehydrogenase (SerA)"/>
    <property type="match status" value="1"/>
</dbReference>
<evidence type="ECO:0000259" key="6">
    <source>
        <dbReference type="Pfam" id="PF02826"/>
    </source>
</evidence>
<evidence type="ECO:0000313" key="8">
    <source>
        <dbReference type="Proteomes" id="UP000194837"/>
    </source>
</evidence>
<proteinExistence type="inferred from homology"/>
<dbReference type="SUPFAM" id="SSF51735">
    <property type="entry name" value="NAD(P)-binding Rossmann-fold domains"/>
    <property type="match status" value="1"/>
</dbReference>
<name>A0A251Y9R7_9MICO</name>
<dbReference type="SUPFAM" id="SSF52283">
    <property type="entry name" value="Formate/glycerate dehydrogenase catalytic domain-like"/>
    <property type="match status" value="1"/>
</dbReference>
<comment type="caution">
    <text evidence="7">The sequence shown here is derived from an EMBL/GenBank/DDBJ whole genome shotgun (WGS) entry which is preliminary data.</text>
</comment>
<reference evidence="7 8" key="1">
    <citation type="submission" date="2016-08" db="EMBL/GenBank/DDBJ databases">
        <title>Genome sequence of Clavibacter michiganensis spp strain CFBP7494.</title>
        <authorList>
            <person name="Thapa S.P."/>
            <person name="Coaker G."/>
            <person name="Jacques M.-A."/>
        </authorList>
    </citation>
    <scope>NUCLEOTIDE SEQUENCE [LARGE SCALE GENOMIC DNA]</scope>
    <source>
        <strain evidence="7">CFBP7494</strain>
    </source>
</reference>
<dbReference type="PANTHER" id="PTHR42789">
    <property type="entry name" value="D-ISOMER SPECIFIC 2-HYDROXYACID DEHYDROGENASE FAMILY PROTEIN (AFU_ORTHOLOGUE AFUA_6G10090)"/>
    <property type="match status" value="1"/>
</dbReference>
<dbReference type="PANTHER" id="PTHR42789:SF1">
    <property type="entry name" value="D-ISOMER SPECIFIC 2-HYDROXYACID DEHYDROGENASE FAMILY PROTEIN (AFU_ORTHOLOGUE AFUA_6G10090)"/>
    <property type="match status" value="1"/>
</dbReference>
<evidence type="ECO:0000256" key="1">
    <source>
        <dbReference type="ARBA" id="ARBA00005854"/>
    </source>
</evidence>
<dbReference type="InterPro" id="IPR036291">
    <property type="entry name" value="NAD(P)-bd_dom_sf"/>
</dbReference>
<dbReference type="AlphaFoldDB" id="A0A251Y9R7"/>
<feature type="domain" description="D-isomer specific 2-hydroxyacid dehydrogenase catalytic" evidence="5">
    <location>
        <begin position="32"/>
        <end position="314"/>
    </location>
</feature>
<evidence type="ECO:0000256" key="3">
    <source>
        <dbReference type="ARBA" id="ARBA00023027"/>
    </source>
</evidence>
<sequence length="319" mass="33317">MTAPIRIAVLDDHQGVSDRLADWGSIPGVEATAFRDHLGSTEEVAAALQPFDVVVAMRERTRFDEAVLSALPALRLLVTTGRANAAIDLGAAARAGILVSGGATGGTSGAAELTWALILAAIRHVPEEDRRVRDGLWQGTIGGDLAGRRLGIVGLGAIGARVARVALAFDMEVAAWSRRLDPDRARGLGVIPVGKAELVATSDVLSVHAKLDASSVGLIGARDIAAMKPTAILVNTARGPLVDEAALLTALHAGRIGGAALDVFDREPLPADSPWRSAPRTVLTPHLGYVTEDTYRRFFAEAHESVAAWVAGAPIRLLG</sequence>
<dbReference type="InterPro" id="IPR006140">
    <property type="entry name" value="D-isomer_DH_NAD-bd"/>
</dbReference>
<dbReference type="Pfam" id="PF02826">
    <property type="entry name" value="2-Hacid_dh_C"/>
    <property type="match status" value="1"/>
</dbReference>
<dbReference type="Gene3D" id="3.40.50.720">
    <property type="entry name" value="NAD(P)-binding Rossmann-like Domain"/>
    <property type="match status" value="2"/>
</dbReference>
<gene>
    <name evidence="7" type="primary">serA_2</name>
    <name evidence="7" type="ORF">BFL34_01681</name>
</gene>
<keyword evidence="2 4" id="KW-0560">Oxidoreductase</keyword>
<organism evidence="7 8">
    <name type="scientific">Clavibacter michiganensis</name>
    <dbReference type="NCBI Taxonomy" id="28447"/>
    <lineage>
        <taxon>Bacteria</taxon>
        <taxon>Bacillati</taxon>
        <taxon>Actinomycetota</taxon>
        <taxon>Actinomycetes</taxon>
        <taxon>Micrococcales</taxon>
        <taxon>Microbacteriaceae</taxon>
        <taxon>Clavibacter</taxon>
    </lineage>
</organism>
<evidence type="ECO:0000256" key="2">
    <source>
        <dbReference type="ARBA" id="ARBA00023002"/>
    </source>
</evidence>
<dbReference type="Pfam" id="PF00389">
    <property type="entry name" value="2-Hacid_dh"/>
    <property type="match status" value="1"/>
</dbReference>
<feature type="domain" description="D-isomer specific 2-hydroxyacid dehydrogenase NAD-binding" evidence="6">
    <location>
        <begin position="116"/>
        <end position="288"/>
    </location>
</feature>
<keyword evidence="3" id="KW-0520">NAD</keyword>
<evidence type="ECO:0000256" key="4">
    <source>
        <dbReference type="RuleBase" id="RU003719"/>
    </source>
</evidence>
<dbReference type="InterPro" id="IPR029753">
    <property type="entry name" value="D-isomer_DH_CS"/>
</dbReference>
<dbReference type="InterPro" id="IPR050857">
    <property type="entry name" value="D-2-hydroxyacid_DH"/>
</dbReference>
<dbReference type="GO" id="GO:0051287">
    <property type="term" value="F:NAD binding"/>
    <property type="evidence" value="ECO:0007669"/>
    <property type="project" value="InterPro"/>
</dbReference>
<accession>A0A251Y9R7</accession>
<protein>
    <submittedName>
        <fullName evidence="7">D-3-phosphoglycerate dehydrogenase</fullName>
    </submittedName>
</protein>